<dbReference type="EMBL" id="JABBWG010000014">
    <property type="protein sequence ID" value="KAG1817094.1"/>
    <property type="molecule type" value="Genomic_DNA"/>
</dbReference>
<organism evidence="2 3">
    <name type="scientific">Suillus subaureus</name>
    <dbReference type="NCBI Taxonomy" id="48587"/>
    <lineage>
        <taxon>Eukaryota</taxon>
        <taxon>Fungi</taxon>
        <taxon>Dikarya</taxon>
        <taxon>Basidiomycota</taxon>
        <taxon>Agaricomycotina</taxon>
        <taxon>Agaricomycetes</taxon>
        <taxon>Agaricomycetidae</taxon>
        <taxon>Boletales</taxon>
        <taxon>Suillineae</taxon>
        <taxon>Suillaceae</taxon>
        <taxon>Suillus</taxon>
    </lineage>
</organism>
<gene>
    <name evidence="2" type="ORF">BJ212DRAFT_1350819</name>
</gene>
<sequence length="205" mass="23221">MQTSISSLRDAILVKLASTLYARLDNLSTPRFASRRLHLPCIAFPVTAVRRRRSQDGESCLTYEVKADGLQDMLITTEDKLVQFSRARSTRQPFLLVRSWNRYDLELSDLSDEVQSADDDWPEPESPSNTLLSGSHGEDEPADLEFHSRALRLIVRLGQRFGALLLAQQRGGVYKRIASDHNIIAQVRDVASIHDMMDVRTLEIL</sequence>
<dbReference type="OrthoDB" id="2684694at2759"/>
<accession>A0A9P7EC66</accession>
<feature type="compositionally biased region" description="Acidic residues" evidence="1">
    <location>
        <begin position="114"/>
        <end position="123"/>
    </location>
</feature>
<evidence type="ECO:0000313" key="2">
    <source>
        <dbReference type="EMBL" id="KAG1817094.1"/>
    </source>
</evidence>
<evidence type="ECO:0000313" key="3">
    <source>
        <dbReference type="Proteomes" id="UP000807769"/>
    </source>
</evidence>
<feature type="region of interest" description="Disordered" evidence="1">
    <location>
        <begin position="114"/>
        <end position="141"/>
    </location>
</feature>
<comment type="caution">
    <text evidence="2">The sequence shown here is derived from an EMBL/GenBank/DDBJ whole genome shotgun (WGS) entry which is preliminary data.</text>
</comment>
<dbReference type="RefSeq" id="XP_041193513.1">
    <property type="nucleotide sequence ID" value="XM_041335516.1"/>
</dbReference>
<keyword evidence="3" id="KW-1185">Reference proteome</keyword>
<dbReference type="GeneID" id="64629533"/>
<protein>
    <submittedName>
        <fullName evidence="2">Uncharacterized protein</fullName>
    </submittedName>
</protein>
<name>A0A9P7EC66_9AGAM</name>
<evidence type="ECO:0000256" key="1">
    <source>
        <dbReference type="SAM" id="MobiDB-lite"/>
    </source>
</evidence>
<proteinExistence type="predicted"/>
<reference evidence="2" key="1">
    <citation type="journal article" date="2020" name="New Phytol.">
        <title>Comparative genomics reveals dynamic genome evolution in host specialist ectomycorrhizal fungi.</title>
        <authorList>
            <person name="Lofgren L.A."/>
            <person name="Nguyen N.H."/>
            <person name="Vilgalys R."/>
            <person name="Ruytinx J."/>
            <person name="Liao H.L."/>
            <person name="Branco S."/>
            <person name="Kuo A."/>
            <person name="LaButti K."/>
            <person name="Lipzen A."/>
            <person name="Andreopoulos W."/>
            <person name="Pangilinan J."/>
            <person name="Riley R."/>
            <person name="Hundley H."/>
            <person name="Na H."/>
            <person name="Barry K."/>
            <person name="Grigoriev I.V."/>
            <person name="Stajich J.E."/>
            <person name="Kennedy P.G."/>
        </authorList>
    </citation>
    <scope>NUCLEOTIDE SEQUENCE</scope>
    <source>
        <strain evidence="2">MN1</strain>
    </source>
</reference>
<dbReference type="AlphaFoldDB" id="A0A9P7EC66"/>
<dbReference type="Proteomes" id="UP000807769">
    <property type="component" value="Unassembled WGS sequence"/>
</dbReference>